<evidence type="ECO:0000256" key="4">
    <source>
        <dbReference type="RuleBase" id="RU361277"/>
    </source>
</evidence>
<dbReference type="PROSITE" id="PS00059">
    <property type="entry name" value="ADH_ZINC"/>
    <property type="match status" value="1"/>
</dbReference>
<dbReference type="InterPro" id="IPR002328">
    <property type="entry name" value="ADH_Zn_CS"/>
</dbReference>
<dbReference type="InterPro" id="IPR013149">
    <property type="entry name" value="ADH-like_C"/>
</dbReference>
<dbReference type="Proteomes" id="UP000032360">
    <property type="component" value="Unassembled WGS sequence"/>
</dbReference>
<dbReference type="SUPFAM" id="SSF51735">
    <property type="entry name" value="NAD(P)-binding Rossmann-fold domains"/>
    <property type="match status" value="1"/>
</dbReference>
<dbReference type="InterPro" id="IPR036291">
    <property type="entry name" value="NAD(P)-bd_dom_sf"/>
</dbReference>
<evidence type="ECO:0000313" key="8">
    <source>
        <dbReference type="Proteomes" id="UP000032360"/>
    </source>
</evidence>
<dbReference type="Gene3D" id="3.90.180.10">
    <property type="entry name" value="Medium-chain alcohol dehydrogenases, catalytic domain"/>
    <property type="match status" value="1"/>
</dbReference>
<evidence type="ECO:0000256" key="1">
    <source>
        <dbReference type="ARBA" id="ARBA00022723"/>
    </source>
</evidence>
<keyword evidence="2 4" id="KW-0862">Zinc</keyword>
<dbReference type="GO" id="GO:0016491">
    <property type="term" value="F:oxidoreductase activity"/>
    <property type="evidence" value="ECO:0007669"/>
    <property type="project" value="UniProtKB-KW"/>
</dbReference>
<protein>
    <submittedName>
        <fullName evidence="7">Putative zinc-type alcohol dehydrogenase-like protein YjmD</fullName>
        <ecNumber evidence="7">1.-.-.-</ecNumber>
    </submittedName>
</protein>
<evidence type="ECO:0000259" key="6">
    <source>
        <dbReference type="Pfam" id="PF08240"/>
    </source>
</evidence>
<accession>A0A0D8HI45</accession>
<dbReference type="AlphaFoldDB" id="A0A0D8HI45"/>
<dbReference type="InterPro" id="IPR050129">
    <property type="entry name" value="Zn_alcohol_dh"/>
</dbReference>
<keyword evidence="8" id="KW-1185">Reference proteome</keyword>
<dbReference type="PANTHER" id="PTHR43401:SF2">
    <property type="entry name" value="L-THREONINE 3-DEHYDROGENASE"/>
    <property type="match status" value="1"/>
</dbReference>
<dbReference type="RefSeq" id="WP_052605402.1">
    <property type="nucleotide sequence ID" value="NZ_JXYS01000042.1"/>
</dbReference>
<dbReference type="OrthoDB" id="9797931at2"/>
<feature type="domain" description="Alcohol dehydrogenase-like C-terminal" evidence="5">
    <location>
        <begin position="173"/>
        <end position="282"/>
    </location>
</feature>
<evidence type="ECO:0000313" key="7">
    <source>
        <dbReference type="EMBL" id="KJF17427.1"/>
    </source>
</evidence>
<comment type="similarity">
    <text evidence="4">Belongs to the zinc-containing alcohol dehydrogenase family.</text>
</comment>
<name>A0A0D8HI45_9ACTN</name>
<dbReference type="InterPro" id="IPR011032">
    <property type="entry name" value="GroES-like_sf"/>
</dbReference>
<dbReference type="SUPFAM" id="SSF50129">
    <property type="entry name" value="GroES-like"/>
    <property type="match status" value="1"/>
</dbReference>
<sequence>MRAIVLNGPRSVSQVEVEFPTPGPGEVLLRMLGVGICGSDLSVFYGHRQVPYYPWQMGHEGVGEVVGFGGDVSHLKIGDRVVLEPNYCCFSCSECFKGNTSGCLNRVIVGMAVPGILADYVVVPAPFAWKAPKDLSVGELIALEPFTVGVAALRRSNIQSGDRALVVGMGSTGLLLAGLLISRGFDTYFVEVSSERAALAATLGASSYSALEPSSFERVFETSGSSGGFEIALKSAASGGTIVLIGLSSEPVEVVPADLVRRRLSLVGSMIYDHPTDFATTMAAQPNFLRSVVQARFSFDKAQDAFESAHAVPGKSWISVVEERESL</sequence>
<evidence type="ECO:0000256" key="3">
    <source>
        <dbReference type="ARBA" id="ARBA00023002"/>
    </source>
</evidence>
<proteinExistence type="inferred from homology"/>
<dbReference type="EC" id="1.-.-.-" evidence="7"/>
<dbReference type="EMBL" id="JXYS01000042">
    <property type="protein sequence ID" value="KJF17427.1"/>
    <property type="molecule type" value="Genomic_DNA"/>
</dbReference>
<dbReference type="Gene3D" id="3.40.50.720">
    <property type="entry name" value="NAD(P)-binding Rossmann-like Domain"/>
    <property type="match status" value="1"/>
</dbReference>
<dbReference type="Pfam" id="PF00107">
    <property type="entry name" value="ADH_zinc_N"/>
    <property type="match status" value="1"/>
</dbReference>
<comment type="caution">
    <text evidence="7">The sequence shown here is derived from an EMBL/GenBank/DDBJ whole genome shotgun (WGS) entry which is preliminary data.</text>
</comment>
<gene>
    <name evidence="7" type="primary">yjmD</name>
    <name evidence="7" type="ORF">AXFE_17050</name>
</gene>
<reference evidence="7 8" key="1">
    <citation type="submission" date="2015-01" db="EMBL/GenBank/DDBJ databases">
        <title>Draft genome of the acidophilic iron oxidizer Acidithrix ferrooxidans strain Py-F3.</title>
        <authorList>
            <person name="Poehlein A."/>
            <person name="Eisen S."/>
            <person name="Schloemann M."/>
            <person name="Johnson B.D."/>
            <person name="Daniel R."/>
            <person name="Muehling M."/>
        </authorList>
    </citation>
    <scope>NUCLEOTIDE SEQUENCE [LARGE SCALE GENOMIC DNA]</scope>
    <source>
        <strain evidence="7 8">Py-F3</strain>
    </source>
</reference>
<dbReference type="InterPro" id="IPR013154">
    <property type="entry name" value="ADH-like_N"/>
</dbReference>
<dbReference type="Pfam" id="PF08240">
    <property type="entry name" value="ADH_N"/>
    <property type="match status" value="1"/>
</dbReference>
<evidence type="ECO:0000259" key="5">
    <source>
        <dbReference type="Pfam" id="PF00107"/>
    </source>
</evidence>
<comment type="cofactor">
    <cofactor evidence="4">
        <name>Zn(2+)</name>
        <dbReference type="ChEBI" id="CHEBI:29105"/>
    </cofactor>
</comment>
<keyword evidence="1 4" id="KW-0479">Metal-binding</keyword>
<dbReference type="PANTHER" id="PTHR43401">
    <property type="entry name" value="L-THREONINE 3-DEHYDROGENASE"/>
    <property type="match status" value="1"/>
</dbReference>
<dbReference type="STRING" id="1280514.AXFE_17050"/>
<evidence type="ECO:0000256" key="2">
    <source>
        <dbReference type="ARBA" id="ARBA00022833"/>
    </source>
</evidence>
<dbReference type="GO" id="GO:0008270">
    <property type="term" value="F:zinc ion binding"/>
    <property type="evidence" value="ECO:0007669"/>
    <property type="project" value="InterPro"/>
</dbReference>
<organism evidence="7 8">
    <name type="scientific">Acidithrix ferrooxidans</name>
    <dbReference type="NCBI Taxonomy" id="1280514"/>
    <lineage>
        <taxon>Bacteria</taxon>
        <taxon>Bacillati</taxon>
        <taxon>Actinomycetota</taxon>
        <taxon>Acidimicrobiia</taxon>
        <taxon>Acidimicrobiales</taxon>
        <taxon>Acidimicrobiaceae</taxon>
        <taxon>Acidithrix</taxon>
    </lineage>
</organism>
<keyword evidence="3 7" id="KW-0560">Oxidoreductase</keyword>
<feature type="domain" description="Alcohol dehydrogenase-like N-terminal" evidence="6">
    <location>
        <begin position="23"/>
        <end position="133"/>
    </location>
</feature>